<dbReference type="AlphaFoldDB" id="A0A511BAD6"/>
<gene>
    <name evidence="2" type="ORF">GKA01_25770</name>
</gene>
<proteinExistence type="predicted"/>
<protein>
    <submittedName>
        <fullName evidence="2">Uncharacterized protein</fullName>
    </submittedName>
</protein>
<evidence type="ECO:0000256" key="1">
    <source>
        <dbReference type="SAM" id="Phobius"/>
    </source>
</evidence>
<organism evidence="2 3">
    <name type="scientific">Gluconobacter kanchanaburiensis NBRC 103587</name>
    <dbReference type="NCBI Taxonomy" id="1307948"/>
    <lineage>
        <taxon>Bacteria</taxon>
        <taxon>Pseudomonadati</taxon>
        <taxon>Pseudomonadota</taxon>
        <taxon>Alphaproteobacteria</taxon>
        <taxon>Acetobacterales</taxon>
        <taxon>Acetobacteraceae</taxon>
        <taxon>Gluconobacter</taxon>
    </lineage>
</organism>
<accession>A0A511BAD6</accession>
<evidence type="ECO:0000313" key="3">
    <source>
        <dbReference type="Proteomes" id="UP000321079"/>
    </source>
</evidence>
<evidence type="ECO:0000313" key="2">
    <source>
        <dbReference type="EMBL" id="GEK97380.1"/>
    </source>
</evidence>
<keyword evidence="1" id="KW-0812">Transmembrane</keyword>
<name>A0A511BAD6_9PROT</name>
<dbReference type="Proteomes" id="UP000321079">
    <property type="component" value="Unassembled WGS sequence"/>
</dbReference>
<keyword evidence="1" id="KW-1133">Transmembrane helix</keyword>
<feature type="transmembrane region" description="Helical" evidence="1">
    <location>
        <begin position="34"/>
        <end position="55"/>
    </location>
</feature>
<keyword evidence="1" id="KW-0472">Membrane</keyword>
<dbReference type="OrthoDB" id="6868340at2"/>
<dbReference type="EMBL" id="BJVA01000024">
    <property type="protein sequence ID" value="GEK97380.1"/>
    <property type="molecule type" value="Genomic_DNA"/>
</dbReference>
<comment type="caution">
    <text evidence="2">The sequence shown here is derived from an EMBL/GenBank/DDBJ whole genome shotgun (WGS) entry which is preliminary data.</text>
</comment>
<dbReference type="RefSeq" id="WP_146863863.1">
    <property type="nucleotide sequence ID" value="NZ_BARK01000020.1"/>
</dbReference>
<sequence>MRLAFFFVLAHLVTGLRNVFLAHGVGYINAGRIWGIGLVLSVLIAALILNGMGGVRSRGEY</sequence>
<keyword evidence="3" id="KW-1185">Reference proteome</keyword>
<reference evidence="2 3" key="1">
    <citation type="submission" date="2019-07" db="EMBL/GenBank/DDBJ databases">
        <title>Whole genome shotgun sequence of Gluconobacter kanchanaburiensis NBRC 103587.</title>
        <authorList>
            <person name="Hosoyama A."/>
            <person name="Uohara A."/>
            <person name="Ohji S."/>
            <person name="Ichikawa N."/>
        </authorList>
    </citation>
    <scope>NUCLEOTIDE SEQUENCE [LARGE SCALE GENOMIC DNA]</scope>
    <source>
        <strain evidence="2 3">NBRC 103587</strain>
    </source>
</reference>